<evidence type="ECO:0000313" key="7">
    <source>
        <dbReference type="RefSeq" id="XP_019638827.1"/>
    </source>
</evidence>
<dbReference type="GO" id="GO:0042585">
    <property type="term" value="C:germinal vesicle"/>
    <property type="evidence" value="ECO:0007669"/>
    <property type="project" value="TreeGrafter"/>
</dbReference>
<dbReference type="GeneID" id="109480906"/>
<dbReference type="PANTHER" id="PTHR35678:SF1">
    <property type="entry name" value="PROTEIN STPG4"/>
    <property type="match status" value="1"/>
</dbReference>
<dbReference type="GO" id="GO:0001939">
    <property type="term" value="C:female pronucleus"/>
    <property type="evidence" value="ECO:0007669"/>
    <property type="project" value="TreeGrafter"/>
</dbReference>
<dbReference type="PANTHER" id="PTHR35678">
    <property type="entry name" value="PROTEIN STPG4"/>
    <property type="match status" value="1"/>
</dbReference>
<dbReference type="RefSeq" id="XP_019638827.1">
    <property type="nucleotide sequence ID" value="XM_019783268.1"/>
</dbReference>
<protein>
    <submittedName>
        <fullName evidence="7">O(6)-methylguanine-induced apoptosis 2-like</fullName>
    </submittedName>
</protein>
<evidence type="ECO:0000256" key="1">
    <source>
        <dbReference type="ARBA" id="ARBA00004123"/>
    </source>
</evidence>
<proteinExistence type="predicted"/>
<accession>A0A6P5A6B1</accession>
<dbReference type="Proteomes" id="UP000515135">
    <property type="component" value="Unplaced"/>
</dbReference>
<sequence>MADSVKSFDQGGVRRIHSQRSSGRLHKGHGIAAATSSIPSKFQTIVSDNSDKKGFGAKSRRFNHDEHMNDLPGPGSYVRHGTLENTSTSLSKKGTGGFASKSKRKQSHITPAGPGPVYALPSLLRTQGDYNKAGCTGAFHKPIAVSTEKPDYKPAPNTYTVVETNVAKNYGQPVQASFKSTTRRPPPQGVHIVKSKVPAPWHYDINDHQVKQSVKVPFSSFKSTSDRMRKANLNENPGPGEYRPFEEADKRVGQKFPMKHYLCISAPAMPLPHPIPDPGPGAYNLVDYKGPQKHYMSSSMFVSNTSRWTFKGKERDQPGPATYHPEGTGKQSFIYNTYGRWVPT</sequence>
<evidence type="ECO:0000313" key="6">
    <source>
        <dbReference type="Proteomes" id="UP000515135"/>
    </source>
</evidence>
<dbReference type="GO" id="GO:0001940">
    <property type="term" value="C:male pronucleus"/>
    <property type="evidence" value="ECO:0007669"/>
    <property type="project" value="TreeGrafter"/>
</dbReference>
<dbReference type="GO" id="GO:0005737">
    <property type="term" value="C:cytoplasm"/>
    <property type="evidence" value="ECO:0007669"/>
    <property type="project" value="UniProtKB-SubCell"/>
</dbReference>
<dbReference type="KEGG" id="bbel:109480906"/>
<dbReference type="GO" id="GO:0042393">
    <property type="term" value="F:histone binding"/>
    <property type="evidence" value="ECO:0007669"/>
    <property type="project" value="TreeGrafter"/>
</dbReference>
<dbReference type="AlphaFoldDB" id="A0A6P5A6B1"/>
<organism evidence="6 7">
    <name type="scientific">Branchiostoma belcheri</name>
    <name type="common">Amphioxus</name>
    <dbReference type="NCBI Taxonomy" id="7741"/>
    <lineage>
        <taxon>Eukaryota</taxon>
        <taxon>Metazoa</taxon>
        <taxon>Chordata</taxon>
        <taxon>Cephalochordata</taxon>
        <taxon>Leptocardii</taxon>
        <taxon>Amphioxiformes</taxon>
        <taxon>Branchiostomatidae</taxon>
        <taxon>Branchiostoma</taxon>
    </lineage>
</organism>
<comment type="subcellular location">
    <subcellularLocation>
        <location evidence="2">Cytoplasm</location>
    </subcellularLocation>
    <subcellularLocation>
        <location evidence="1">Nucleus</location>
    </subcellularLocation>
</comment>
<feature type="compositionally biased region" description="Polar residues" evidence="5">
    <location>
        <begin position="34"/>
        <end position="48"/>
    </location>
</feature>
<dbReference type="OrthoDB" id="186871at2759"/>
<keyword evidence="3" id="KW-0963">Cytoplasm</keyword>
<gene>
    <name evidence="7" type="primary">LOC109480906</name>
</gene>
<dbReference type="GO" id="GO:0044727">
    <property type="term" value="P:epigenetic programing of male pronucleus"/>
    <property type="evidence" value="ECO:0007669"/>
    <property type="project" value="TreeGrafter"/>
</dbReference>
<reference evidence="7" key="1">
    <citation type="submission" date="2025-08" db="UniProtKB">
        <authorList>
            <consortium name="RefSeq"/>
        </authorList>
    </citation>
    <scope>IDENTIFICATION</scope>
    <source>
        <tissue evidence="7">Gonad</tissue>
    </source>
</reference>
<keyword evidence="4" id="KW-0539">Nucleus</keyword>
<feature type="compositionally biased region" description="Basic residues" evidence="5">
    <location>
        <begin position="14"/>
        <end position="29"/>
    </location>
</feature>
<evidence type="ECO:0000256" key="4">
    <source>
        <dbReference type="ARBA" id="ARBA00023242"/>
    </source>
</evidence>
<feature type="region of interest" description="Disordered" evidence="5">
    <location>
        <begin position="225"/>
        <end position="244"/>
    </location>
</feature>
<keyword evidence="6" id="KW-1185">Reference proteome</keyword>
<feature type="compositionally biased region" description="Polar residues" evidence="5">
    <location>
        <begin position="83"/>
        <end position="92"/>
    </location>
</feature>
<evidence type="ECO:0000256" key="5">
    <source>
        <dbReference type="SAM" id="MobiDB-lite"/>
    </source>
</evidence>
<evidence type="ECO:0000256" key="2">
    <source>
        <dbReference type="ARBA" id="ARBA00004496"/>
    </source>
</evidence>
<feature type="region of interest" description="Disordered" evidence="5">
    <location>
        <begin position="1"/>
        <end position="114"/>
    </location>
</feature>
<evidence type="ECO:0000256" key="3">
    <source>
        <dbReference type="ARBA" id="ARBA00022490"/>
    </source>
</evidence>
<dbReference type="InterPro" id="IPR010736">
    <property type="entry name" value="SHIPPO-rpt"/>
</dbReference>
<dbReference type="GO" id="GO:0003682">
    <property type="term" value="F:chromatin binding"/>
    <property type="evidence" value="ECO:0007669"/>
    <property type="project" value="TreeGrafter"/>
</dbReference>
<dbReference type="Pfam" id="PF07004">
    <property type="entry name" value="SHIPPO-rpt"/>
    <property type="match status" value="4"/>
</dbReference>
<name>A0A6P5A6B1_BRABE</name>